<dbReference type="InterPro" id="IPR050490">
    <property type="entry name" value="Bact_solute-bd_prot1"/>
</dbReference>
<dbReference type="Gene3D" id="3.40.190.10">
    <property type="entry name" value="Periplasmic binding protein-like II"/>
    <property type="match status" value="2"/>
</dbReference>
<reference evidence="2 3" key="1">
    <citation type="journal article" date="2021" name="Int. J. Syst. Evol. Microbiol.">
        <title>Reticulibacter mediterranei gen. nov., sp. nov., within the new family Reticulibacteraceae fam. nov., and Ktedonospora formicarum gen. nov., sp. nov., Ktedonobacter robiniae sp. nov., Dictyobacter formicarum sp. nov. and Dictyobacter arantiisoli sp. nov., belonging to the class Ktedonobacteria.</title>
        <authorList>
            <person name="Yabe S."/>
            <person name="Zheng Y."/>
            <person name="Wang C.M."/>
            <person name="Sakai Y."/>
            <person name="Abe K."/>
            <person name="Yokota A."/>
            <person name="Donadio S."/>
            <person name="Cavaletti L."/>
            <person name="Monciardini P."/>
        </authorList>
    </citation>
    <scope>NUCLEOTIDE SEQUENCE [LARGE SCALE GENOMIC DNA]</scope>
    <source>
        <strain evidence="2 3">SOSP1-9</strain>
    </source>
</reference>
<dbReference type="RefSeq" id="WP_201361695.1">
    <property type="nucleotide sequence ID" value="NZ_BNJJ01000005.1"/>
</dbReference>
<gene>
    <name evidence="2" type="ORF">KSZ_20530</name>
</gene>
<comment type="caution">
    <text evidence="2">The sequence shown here is derived from an EMBL/GenBank/DDBJ whole genome shotgun (WGS) entry which is preliminary data.</text>
</comment>
<evidence type="ECO:0000313" key="3">
    <source>
        <dbReference type="Proteomes" id="UP000635565"/>
    </source>
</evidence>
<dbReference type="PANTHER" id="PTHR43649">
    <property type="entry name" value="ARABINOSE-BINDING PROTEIN-RELATED"/>
    <property type="match status" value="1"/>
</dbReference>
<dbReference type="SUPFAM" id="SSF53850">
    <property type="entry name" value="Periplasmic binding protein-like II"/>
    <property type="match status" value="1"/>
</dbReference>
<sequence>MDNQSKHDELSGVYNRRRFIQMMSTVTTGSVLLAACGGSDNQPLTKTTHVNTLSQKDARATLDASVGKTYFPSDDPNVLDAYTAPPPLIQSVQYVPGHGGKVTAFTISFHPAPTPYGQNKYWRELNKRLNVDWQVMLGPSDTYPEKATALLASGDVPDIFYVGLDGAPALITPVKQGAFTDLTPYLSESARKQFPNLAKIGPDAWKNSSRFGKIFGVPRPRSTAGEVLCIRRDWMQKVGITDPKNLDEFFKMAQEIQKAKPDGQQTWAFGSISPTRDFFYQMYRLPNKWGMQNGKLTYYIEMPQFKDAIATVKRFWDAGLFHPDSFTATQAQNKSDHASGKFAAYVDGFTALSGQRANAKKINPKADVVILPPFGYDGGAAVHWKGGGYYGVASIPIQKGGDSGRVKELLRILDYLCAPTFSVEGQFLALGIDGWDNEKGPNGLKKVSDRGQNEIQDMAYIANAPQVLYYPDEPPLGPALQNTQRQLLKMGIDDPTTNLVSETARLQSAKLSQIDSDHFLRIIKGDEPVSAGVDQWIKDRQQSGGDKVRQEFTQQL</sequence>
<evidence type="ECO:0000256" key="1">
    <source>
        <dbReference type="ARBA" id="ARBA00008520"/>
    </source>
</evidence>
<name>A0ABQ3VD25_9CHLR</name>
<keyword evidence="3" id="KW-1185">Reference proteome</keyword>
<dbReference type="PANTHER" id="PTHR43649:SF31">
    <property type="entry name" value="SN-GLYCEROL-3-PHOSPHATE-BINDING PERIPLASMIC PROTEIN UGPB"/>
    <property type="match status" value="1"/>
</dbReference>
<accession>A0ABQ3VD25</accession>
<protein>
    <submittedName>
        <fullName evidence="2">Sugar ABC transporter substrate-binding protein</fullName>
    </submittedName>
</protein>
<comment type="similarity">
    <text evidence="1">Belongs to the bacterial solute-binding protein 1 family.</text>
</comment>
<dbReference type="EMBL" id="BNJJ01000005">
    <property type="protein sequence ID" value="GHO84047.1"/>
    <property type="molecule type" value="Genomic_DNA"/>
</dbReference>
<proteinExistence type="inferred from homology"/>
<organism evidence="2 3">
    <name type="scientific">Dictyobacter formicarum</name>
    <dbReference type="NCBI Taxonomy" id="2778368"/>
    <lineage>
        <taxon>Bacteria</taxon>
        <taxon>Bacillati</taxon>
        <taxon>Chloroflexota</taxon>
        <taxon>Ktedonobacteria</taxon>
        <taxon>Ktedonobacterales</taxon>
        <taxon>Dictyobacteraceae</taxon>
        <taxon>Dictyobacter</taxon>
    </lineage>
</organism>
<dbReference type="Proteomes" id="UP000635565">
    <property type="component" value="Unassembled WGS sequence"/>
</dbReference>
<evidence type="ECO:0000313" key="2">
    <source>
        <dbReference type="EMBL" id="GHO84047.1"/>
    </source>
</evidence>